<name>A0AAV0LG91_9ROSI</name>
<feature type="transmembrane region" description="Helical" evidence="1">
    <location>
        <begin position="97"/>
        <end position="116"/>
    </location>
</feature>
<evidence type="ECO:0000313" key="2">
    <source>
        <dbReference type="EMBL" id="CAI0433328.1"/>
    </source>
</evidence>
<accession>A0AAV0LG91</accession>
<dbReference type="EMBL" id="CAMGYJ010000006">
    <property type="protein sequence ID" value="CAI0433373.1"/>
    <property type="molecule type" value="Genomic_DNA"/>
</dbReference>
<evidence type="ECO:0000256" key="1">
    <source>
        <dbReference type="SAM" id="Phobius"/>
    </source>
</evidence>
<evidence type="ECO:0000313" key="4">
    <source>
        <dbReference type="Proteomes" id="UP001154282"/>
    </source>
</evidence>
<dbReference type="AlphaFoldDB" id="A0AAV0LG91"/>
<proteinExistence type="predicted"/>
<keyword evidence="1" id="KW-0472">Membrane</keyword>
<gene>
    <name evidence="2" type="ORF">LITE_LOCUS23813</name>
    <name evidence="3" type="ORF">LITE_LOCUS23840</name>
</gene>
<evidence type="ECO:0008006" key="5">
    <source>
        <dbReference type="Google" id="ProtNLM"/>
    </source>
</evidence>
<organism evidence="3 4">
    <name type="scientific">Linum tenue</name>
    <dbReference type="NCBI Taxonomy" id="586396"/>
    <lineage>
        <taxon>Eukaryota</taxon>
        <taxon>Viridiplantae</taxon>
        <taxon>Streptophyta</taxon>
        <taxon>Embryophyta</taxon>
        <taxon>Tracheophyta</taxon>
        <taxon>Spermatophyta</taxon>
        <taxon>Magnoliopsida</taxon>
        <taxon>eudicotyledons</taxon>
        <taxon>Gunneridae</taxon>
        <taxon>Pentapetalae</taxon>
        <taxon>rosids</taxon>
        <taxon>fabids</taxon>
        <taxon>Malpighiales</taxon>
        <taxon>Linaceae</taxon>
        <taxon>Linum</taxon>
    </lineage>
</organism>
<keyword evidence="1" id="KW-0812">Transmembrane</keyword>
<evidence type="ECO:0000313" key="3">
    <source>
        <dbReference type="EMBL" id="CAI0433373.1"/>
    </source>
</evidence>
<protein>
    <recommendedName>
        <fullName evidence="5">Transmembrane protein</fullName>
    </recommendedName>
</protein>
<reference evidence="3" key="1">
    <citation type="submission" date="2022-08" db="EMBL/GenBank/DDBJ databases">
        <authorList>
            <person name="Gutierrez-Valencia J."/>
        </authorList>
    </citation>
    <scope>NUCLEOTIDE SEQUENCE</scope>
</reference>
<sequence>MSSSSGPSPVLPLLLVGALGVVILAPAFMTAADVLLFLLLPSGSESSGLSPLVLMAIPVSLVLFMHLISWCLPIYGVCRDGRWQSEESSAFGDDGESFTLGALILILFFFVLYGLLSW</sequence>
<dbReference type="EMBL" id="CAMGYJ010000006">
    <property type="protein sequence ID" value="CAI0433328.1"/>
    <property type="molecule type" value="Genomic_DNA"/>
</dbReference>
<keyword evidence="4" id="KW-1185">Reference proteome</keyword>
<dbReference type="Proteomes" id="UP001154282">
    <property type="component" value="Unassembled WGS sequence"/>
</dbReference>
<comment type="caution">
    <text evidence="3">The sequence shown here is derived from an EMBL/GenBank/DDBJ whole genome shotgun (WGS) entry which is preliminary data.</text>
</comment>
<feature type="transmembrane region" description="Helical" evidence="1">
    <location>
        <begin position="12"/>
        <end position="40"/>
    </location>
</feature>
<keyword evidence="1" id="KW-1133">Transmembrane helix</keyword>
<feature type="transmembrane region" description="Helical" evidence="1">
    <location>
        <begin position="52"/>
        <end position="77"/>
    </location>
</feature>